<reference evidence="2" key="1">
    <citation type="submission" date="2021-01" db="EMBL/GenBank/DDBJ databases">
        <authorList>
            <consortium name="Genoscope - CEA"/>
            <person name="William W."/>
        </authorList>
    </citation>
    <scope>NUCLEOTIDE SEQUENCE</scope>
</reference>
<organism evidence="2 3">
    <name type="scientific">Paramecium primaurelia</name>
    <dbReference type="NCBI Taxonomy" id="5886"/>
    <lineage>
        <taxon>Eukaryota</taxon>
        <taxon>Sar</taxon>
        <taxon>Alveolata</taxon>
        <taxon>Ciliophora</taxon>
        <taxon>Intramacronucleata</taxon>
        <taxon>Oligohymenophorea</taxon>
        <taxon>Peniculida</taxon>
        <taxon>Parameciidae</taxon>
        <taxon>Paramecium</taxon>
    </lineage>
</organism>
<dbReference type="Pfam" id="PF13424">
    <property type="entry name" value="TPR_12"/>
    <property type="match status" value="1"/>
</dbReference>
<dbReference type="EMBL" id="CAJJDM010000121">
    <property type="protein sequence ID" value="CAD8102410.1"/>
    <property type="molecule type" value="Genomic_DNA"/>
</dbReference>
<dbReference type="OMA" id="SINDQCE"/>
<dbReference type="PANTHER" id="PTHR10098">
    <property type="entry name" value="RAPSYN-RELATED"/>
    <property type="match status" value="1"/>
</dbReference>
<evidence type="ECO:0000313" key="2">
    <source>
        <dbReference type="EMBL" id="CAD8102410.1"/>
    </source>
</evidence>
<dbReference type="InterPro" id="IPR019734">
    <property type="entry name" value="TPR_rpt"/>
</dbReference>
<evidence type="ECO:0008006" key="4">
    <source>
        <dbReference type="Google" id="ProtNLM"/>
    </source>
</evidence>
<evidence type="ECO:0000313" key="3">
    <source>
        <dbReference type="Proteomes" id="UP000688137"/>
    </source>
</evidence>
<dbReference type="SMART" id="SM00028">
    <property type="entry name" value="TPR"/>
    <property type="match status" value="5"/>
</dbReference>
<feature type="repeat" description="TPR" evidence="1">
    <location>
        <begin position="313"/>
        <end position="346"/>
    </location>
</feature>
<dbReference type="AlphaFoldDB" id="A0A8S1PGE0"/>
<comment type="caution">
    <text evidence="2">The sequence shown here is derived from an EMBL/GenBank/DDBJ whole genome shotgun (WGS) entry which is preliminary data.</text>
</comment>
<proteinExistence type="predicted"/>
<name>A0A8S1PGE0_PARPR</name>
<dbReference type="Proteomes" id="UP000688137">
    <property type="component" value="Unassembled WGS sequence"/>
</dbReference>
<sequence length="443" mass="51709">MNEVEISSKNDTEILRIINDYIKQGYQVFLQKRCTDKFLMQTEYITPGVLDLDNSQVIIQNTLEVEDDQQKVSEISKIEKKQFEQSRDCSINDQCEKLAETIQKQHCLFSRDSLVFIPRQTITDFNKILSPQVKEQNDETLMKLYQMLQKGIGNEQEGQVELAIKQFTELIQEIELMNEDLQTSNLINVIYVEALLILGLLQSRISQYQQGKKNFEKCLRLFIIKDQILLAKIYLRVGQNCQQLFSYQKAIDYYVQALVIYEIYQLKIEISLTISYIGIVYAHLGNHDLAIKLGMQAIEEIKRIVKQDSFIMGQLYHAVGEIHYFNHDFEDAIEYFDAAYDIKIQYPKERLSQILTINYLGSSCYHLGEYKKAQELYEISLSQITEKSTLIEAQILNNLAMTKIAQNTNAKNDLDRAISIYLIYFSETHPSVRRALRNLKFQK</sequence>
<keyword evidence="1" id="KW-0802">TPR repeat</keyword>
<keyword evidence="3" id="KW-1185">Reference proteome</keyword>
<accession>A0A8S1PGE0</accession>
<dbReference type="PANTHER" id="PTHR10098:SF108">
    <property type="entry name" value="TETRATRICOPEPTIDE REPEAT PROTEIN 28"/>
    <property type="match status" value="1"/>
</dbReference>
<dbReference type="PROSITE" id="PS50005">
    <property type="entry name" value="TPR"/>
    <property type="match status" value="1"/>
</dbReference>
<evidence type="ECO:0000256" key="1">
    <source>
        <dbReference type="PROSITE-ProRule" id="PRU00339"/>
    </source>
</evidence>
<gene>
    <name evidence="2" type="ORF">PPRIM_AZ9-3.1.T1180096</name>
</gene>
<protein>
    <recommendedName>
        <fullName evidence="4">Tetratricopeptide repeat protein</fullName>
    </recommendedName>
</protein>